<keyword evidence="3" id="KW-1185">Reference proteome</keyword>
<evidence type="ECO:0000313" key="2">
    <source>
        <dbReference type="EMBL" id="KAA2261813.1"/>
    </source>
</evidence>
<gene>
    <name evidence="2" type="ORF">F0L68_15530</name>
</gene>
<dbReference type="AlphaFoldDB" id="A0A5B2XEN6"/>
<dbReference type="InterPro" id="IPR029063">
    <property type="entry name" value="SAM-dependent_MTases_sf"/>
</dbReference>
<feature type="region of interest" description="Disordered" evidence="1">
    <location>
        <begin position="1"/>
        <end position="25"/>
    </location>
</feature>
<evidence type="ECO:0000313" key="3">
    <source>
        <dbReference type="Proteomes" id="UP000323454"/>
    </source>
</evidence>
<evidence type="ECO:0000256" key="1">
    <source>
        <dbReference type="SAM" id="MobiDB-lite"/>
    </source>
</evidence>
<dbReference type="Gene3D" id="1.10.8.900">
    <property type="match status" value="1"/>
</dbReference>
<reference evidence="2 3" key="1">
    <citation type="submission" date="2019-09" db="EMBL/GenBank/DDBJ databases">
        <title>Goodfellowia gen. nov., a new genus of the Pseudonocardineae related to Actinoalloteichus, containing Goodfellowia coeruleoviolacea gen. nov., comb. nov. gen. nov., comb. nov.</title>
        <authorList>
            <person name="Labeda D."/>
        </authorList>
    </citation>
    <scope>NUCLEOTIDE SEQUENCE [LARGE SCALE GENOMIC DNA]</scope>
    <source>
        <strain evidence="2 3">AN110305</strain>
    </source>
</reference>
<dbReference type="OrthoDB" id="3689910at2"/>
<keyword evidence="2" id="KW-0808">Transferase</keyword>
<dbReference type="GO" id="GO:0008168">
    <property type="term" value="F:methyltransferase activity"/>
    <property type="evidence" value="ECO:0007669"/>
    <property type="project" value="UniProtKB-KW"/>
</dbReference>
<organism evidence="2 3">
    <name type="scientific">Solihabitans fulvus</name>
    <dbReference type="NCBI Taxonomy" id="1892852"/>
    <lineage>
        <taxon>Bacteria</taxon>
        <taxon>Bacillati</taxon>
        <taxon>Actinomycetota</taxon>
        <taxon>Actinomycetes</taxon>
        <taxon>Pseudonocardiales</taxon>
        <taxon>Pseudonocardiaceae</taxon>
        <taxon>Solihabitans</taxon>
    </lineage>
</organism>
<keyword evidence="2" id="KW-0489">Methyltransferase</keyword>
<reference evidence="2 3" key="2">
    <citation type="submission" date="2019-09" db="EMBL/GenBank/DDBJ databases">
        <authorList>
            <person name="Jin C."/>
        </authorList>
    </citation>
    <scope>NUCLEOTIDE SEQUENCE [LARGE SCALE GENOMIC DNA]</scope>
    <source>
        <strain evidence="2 3">AN110305</strain>
    </source>
</reference>
<dbReference type="Pfam" id="PF13489">
    <property type="entry name" value="Methyltransf_23"/>
    <property type="match status" value="1"/>
</dbReference>
<sequence>MGADRPRRRTPSGGRSLSQSELTPEAADELHGQLVGALGVTGQVIDVGAGSGSLGAELARRGVPLTLSDLADWRVGDARELPFLRGDSCAMPVRTGACAGVHMARVLYHVPAWRDALAELARILAPEAALCLSLGARLYTGAIRDLLDELFVRAEERGVSPVPVVADISGPDEVDAVLAGRGLSAPEVFEVSCAVPVTPREAIAEAVRNPVRWAAGQELSVLPELGAAVLAASGLAEDEPLAQDRRVAYRIYRRIG</sequence>
<proteinExistence type="predicted"/>
<feature type="compositionally biased region" description="Basic residues" evidence="1">
    <location>
        <begin position="1"/>
        <end position="10"/>
    </location>
</feature>
<protein>
    <submittedName>
        <fullName evidence="2">Class I SAM-dependent methyltransferase</fullName>
    </submittedName>
</protein>
<name>A0A5B2XEN6_9PSEU</name>
<dbReference type="EMBL" id="VUOB01000025">
    <property type="protein sequence ID" value="KAA2261813.1"/>
    <property type="molecule type" value="Genomic_DNA"/>
</dbReference>
<comment type="caution">
    <text evidence="2">The sequence shown here is derived from an EMBL/GenBank/DDBJ whole genome shotgun (WGS) entry which is preliminary data.</text>
</comment>
<dbReference type="Gene3D" id="3.40.50.150">
    <property type="entry name" value="Vaccinia Virus protein VP39"/>
    <property type="match status" value="1"/>
</dbReference>
<accession>A0A5B2XEN6</accession>
<dbReference type="RefSeq" id="WP_149850271.1">
    <property type="nucleotide sequence ID" value="NZ_VUOB01000025.1"/>
</dbReference>
<dbReference type="Proteomes" id="UP000323454">
    <property type="component" value="Unassembled WGS sequence"/>
</dbReference>
<dbReference type="GO" id="GO:0032259">
    <property type="term" value="P:methylation"/>
    <property type="evidence" value="ECO:0007669"/>
    <property type="project" value="UniProtKB-KW"/>
</dbReference>
<dbReference type="SUPFAM" id="SSF53335">
    <property type="entry name" value="S-adenosyl-L-methionine-dependent methyltransferases"/>
    <property type="match status" value="1"/>
</dbReference>